<reference evidence="2 3" key="1">
    <citation type="submission" date="2015-11" db="EMBL/GenBank/DDBJ databases">
        <title>Ensifer anhuiense sp. nov., an effective nitrogen fixation bacterium with Glycine soja.</title>
        <authorList>
            <person name="Yan H."/>
            <person name="Chen W."/>
        </authorList>
    </citation>
    <scope>NUCLEOTIDE SEQUENCE [LARGE SCALE GENOMIC DNA]</scope>
    <source>
        <strain evidence="2 3">LMG 7837</strain>
    </source>
</reference>
<dbReference type="OrthoDB" id="8283288at2"/>
<proteinExistence type="predicted"/>
<dbReference type="Proteomes" id="UP000078507">
    <property type="component" value="Unassembled WGS sequence"/>
</dbReference>
<evidence type="ECO:0000256" key="1">
    <source>
        <dbReference type="SAM" id="SignalP"/>
    </source>
</evidence>
<protein>
    <submittedName>
        <fullName evidence="2">Uncharacterized protein</fullName>
    </submittedName>
</protein>
<evidence type="ECO:0000313" key="3">
    <source>
        <dbReference type="Proteomes" id="UP000078507"/>
    </source>
</evidence>
<name>A0A178YEY8_SINSA</name>
<organism evidence="2 3">
    <name type="scientific">Sinorhizobium saheli</name>
    <dbReference type="NCBI Taxonomy" id="36856"/>
    <lineage>
        <taxon>Bacteria</taxon>
        <taxon>Pseudomonadati</taxon>
        <taxon>Pseudomonadota</taxon>
        <taxon>Alphaproteobacteria</taxon>
        <taxon>Hyphomicrobiales</taxon>
        <taxon>Rhizobiaceae</taxon>
        <taxon>Sinorhizobium/Ensifer group</taxon>
        <taxon>Sinorhizobium</taxon>
    </lineage>
</organism>
<sequence length="83" mass="8695">MKQRRALTQSALTMMPALLLAGCGISGPADVSGLRNVVGTELVGARGATAADQRRIDRTVVGLCAASVWTRAECARHGERSDD</sequence>
<feature type="chain" id="PRO_5008097869" evidence="1">
    <location>
        <begin position="22"/>
        <end position="83"/>
    </location>
</feature>
<dbReference type="STRING" id="36856.ATB98_04565"/>
<evidence type="ECO:0000313" key="2">
    <source>
        <dbReference type="EMBL" id="OAP45932.1"/>
    </source>
</evidence>
<dbReference type="PROSITE" id="PS51257">
    <property type="entry name" value="PROKAR_LIPOPROTEIN"/>
    <property type="match status" value="1"/>
</dbReference>
<accession>A0A178YEY8</accession>
<comment type="caution">
    <text evidence="2">The sequence shown here is derived from an EMBL/GenBank/DDBJ whole genome shotgun (WGS) entry which is preliminary data.</text>
</comment>
<keyword evidence="3" id="KW-1185">Reference proteome</keyword>
<keyword evidence="1" id="KW-0732">Signal</keyword>
<dbReference type="RefSeq" id="WP_066873575.1">
    <property type="nucleotide sequence ID" value="NZ_LNQB01000070.1"/>
</dbReference>
<dbReference type="EMBL" id="LNQB01000070">
    <property type="protein sequence ID" value="OAP45932.1"/>
    <property type="molecule type" value="Genomic_DNA"/>
</dbReference>
<dbReference type="AlphaFoldDB" id="A0A178YEY8"/>
<gene>
    <name evidence="2" type="ORF">ATB98_04565</name>
</gene>
<feature type="signal peptide" evidence="1">
    <location>
        <begin position="1"/>
        <end position="21"/>
    </location>
</feature>